<dbReference type="SMART" id="SM00895">
    <property type="entry name" value="FCD"/>
    <property type="match status" value="1"/>
</dbReference>
<gene>
    <name evidence="5" type="ORF">JI744_15620</name>
</gene>
<dbReference type="InterPro" id="IPR000524">
    <property type="entry name" value="Tscrpt_reg_HTH_GntR"/>
</dbReference>
<keyword evidence="3" id="KW-0804">Transcription</keyword>
<dbReference type="InterPro" id="IPR036388">
    <property type="entry name" value="WH-like_DNA-bd_sf"/>
</dbReference>
<dbReference type="PRINTS" id="PR00035">
    <property type="entry name" value="HTHGNTR"/>
</dbReference>
<dbReference type="InterPro" id="IPR036390">
    <property type="entry name" value="WH_DNA-bd_sf"/>
</dbReference>
<comment type="caution">
    <text evidence="5">The sequence shown here is derived from an EMBL/GenBank/DDBJ whole genome shotgun (WGS) entry which is preliminary data.</text>
</comment>
<dbReference type="Gene3D" id="1.10.10.10">
    <property type="entry name" value="Winged helix-like DNA-binding domain superfamily/Winged helix DNA-binding domain"/>
    <property type="match status" value="1"/>
</dbReference>
<keyword evidence="1" id="KW-0805">Transcription regulation</keyword>
<dbReference type="InterPro" id="IPR011711">
    <property type="entry name" value="GntR_C"/>
</dbReference>
<dbReference type="Gene3D" id="1.20.120.530">
    <property type="entry name" value="GntR ligand-binding domain-like"/>
    <property type="match status" value="1"/>
</dbReference>
<name>A0A8J7MSZ6_9RHOB</name>
<dbReference type="InterPro" id="IPR008920">
    <property type="entry name" value="TF_FadR/GntR_C"/>
</dbReference>
<dbReference type="SMART" id="SM00345">
    <property type="entry name" value="HTH_GNTR"/>
    <property type="match status" value="1"/>
</dbReference>
<dbReference type="CDD" id="cd07377">
    <property type="entry name" value="WHTH_GntR"/>
    <property type="match status" value="1"/>
</dbReference>
<evidence type="ECO:0000256" key="2">
    <source>
        <dbReference type="ARBA" id="ARBA00023125"/>
    </source>
</evidence>
<sequence length="223" mass="24736">MKRQTASEQVANHIGAMILSGELVGGEQLRQEALADRLGVSRIPIREALLILEASGLVVSRPHRGAVVAELTVEDAHDLFASRLIVEPALVERACELHDASEAATAVAAMKAYEDGIRDHAPEAELSRLNWELHLCLMKPSRMTRMLGFVETLLASADRYLRIQIRPAEAQEHALEDHRNLVEAFCLRLPERARDITAKHIMRAREETIIGLGKLKGPLAPRK</sequence>
<accession>A0A8J7MSZ6</accession>
<dbReference type="AlphaFoldDB" id="A0A8J7MSZ6"/>
<evidence type="ECO:0000256" key="3">
    <source>
        <dbReference type="ARBA" id="ARBA00023163"/>
    </source>
</evidence>
<evidence type="ECO:0000256" key="1">
    <source>
        <dbReference type="ARBA" id="ARBA00023015"/>
    </source>
</evidence>
<evidence type="ECO:0000313" key="6">
    <source>
        <dbReference type="Proteomes" id="UP000619033"/>
    </source>
</evidence>
<dbReference type="PANTHER" id="PTHR43537:SF41">
    <property type="entry name" value="TRANSCRIPTIONAL REGULATORY PROTEIN"/>
    <property type="match status" value="1"/>
</dbReference>
<dbReference type="RefSeq" id="WP_202662062.1">
    <property type="nucleotide sequence ID" value="NZ_JAESVP010000008.1"/>
</dbReference>
<reference evidence="5" key="1">
    <citation type="submission" date="2021-01" db="EMBL/GenBank/DDBJ databases">
        <title>Genome seq and assembly of Tabrizicola sp. KVB23.</title>
        <authorList>
            <person name="Chhetri G."/>
        </authorList>
    </citation>
    <scope>NUCLEOTIDE SEQUENCE</scope>
    <source>
        <strain evidence="5">KVB23</strain>
    </source>
</reference>
<evidence type="ECO:0000313" key="5">
    <source>
        <dbReference type="EMBL" id="MBL4929533.1"/>
    </source>
</evidence>
<dbReference type="Pfam" id="PF00392">
    <property type="entry name" value="GntR"/>
    <property type="match status" value="1"/>
</dbReference>
<dbReference type="PROSITE" id="PS50949">
    <property type="entry name" value="HTH_GNTR"/>
    <property type="match status" value="1"/>
</dbReference>
<organism evidence="5 6">
    <name type="scientific">Fuscibacter oryzae</name>
    <dbReference type="NCBI Taxonomy" id="2803939"/>
    <lineage>
        <taxon>Bacteria</taxon>
        <taxon>Pseudomonadati</taxon>
        <taxon>Pseudomonadota</taxon>
        <taxon>Alphaproteobacteria</taxon>
        <taxon>Rhodobacterales</taxon>
        <taxon>Paracoccaceae</taxon>
        <taxon>Fuscibacter</taxon>
    </lineage>
</organism>
<dbReference type="Pfam" id="PF07729">
    <property type="entry name" value="FCD"/>
    <property type="match status" value="1"/>
</dbReference>
<dbReference type="SUPFAM" id="SSF46785">
    <property type="entry name" value="Winged helix' DNA-binding domain"/>
    <property type="match status" value="1"/>
</dbReference>
<dbReference type="Proteomes" id="UP000619033">
    <property type="component" value="Unassembled WGS sequence"/>
</dbReference>
<protein>
    <submittedName>
        <fullName evidence="5">GntR family transcriptional regulator</fullName>
    </submittedName>
</protein>
<proteinExistence type="predicted"/>
<dbReference type="PANTHER" id="PTHR43537">
    <property type="entry name" value="TRANSCRIPTIONAL REGULATOR, GNTR FAMILY"/>
    <property type="match status" value="1"/>
</dbReference>
<dbReference type="SUPFAM" id="SSF48008">
    <property type="entry name" value="GntR ligand-binding domain-like"/>
    <property type="match status" value="1"/>
</dbReference>
<feature type="domain" description="HTH gntR-type" evidence="4">
    <location>
        <begin position="4"/>
        <end position="71"/>
    </location>
</feature>
<keyword evidence="2" id="KW-0238">DNA-binding</keyword>
<keyword evidence="6" id="KW-1185">Reference proteome</keyword>
<evidence type="ECO:0000259" key="4">
    <source>
        <dbReference type="PROSITE" id="PS50949"/>
    </source>
</evidence>
<dbReference type="EMBL" id="JAESVP010000008">
    <property type="protein sequence ID" value="MBL4929533.1"/>
    <property type="molecule type" value="Genomic_DNA"/>
</dbReference>
<dbReference type="GO" id="GO:0003677">
    <property type="term" value="F:DNA binding"/>
    <property type="evidence" value="ECO:0007669"/>
    <property type="project" value="UniProtKB-KW"/>
</dbReference>
<dbReference type="GO" id="GO:0003700">
    <property type="term" value="F:DNA-binding transcription factor activity"/>
    <property type="evidence" value="ECO:0007669"/>
    <property type="project" value="InterPro"/>
</dbReference>